<protein>
    <submittedName>
        <fullName evidence="3">Extensin family protein</fullName>
    </submittedName>
</protein>
<reference evidence="3 4" key="1">
    <citation type="submission" date="2019-05" db="EMBL/GenBank/DDBJ databases">
        <title>Pseudorhodobacter turbinis sp. nov., isolated from the gut of the Korean turban shell.</title>
        <authorList>
            <person name="Jeong Y.-S."/>
            <person name="Kang W.-R."/>
            <person name="Bae J.-W."/>
        </authorList>
    </citation>
    <scope>NUCLEOTIDE SEQUENCE [LARGE SCALE GENOMIC DNA]</scope>
    <source>
        <strain evidence="3 4">S12M18</strain>
    </source>
</reference>
<feature type="chain" id="PRO_5020231474" evidence="1">
    <location>
        <begin position="21"/>
        <end position="223"/>
    </location>
</feature>
<keyword evidence="1" id="KW-0732">Signal</keyword>
<name>A0A4P8EGT8_9RHOB</name>
<dbReference type="AlphaFoldDB" id="A0A4P8EGT8"/>
<organism evidence="3 4">
    <name type="scientific">Pseudorhodobacter turbinis</name>
    <dbReference type="NCBI Taxonomy" id="2500533"/>
    <lineage>
        <taxon>Bacteria</taxon>
        <taxon>Pseudomonadati</taxon>
        <taxon>Pseudomonadota</taxon>
        <taxon>Alphaproteobacteria</taxon>
        <taxon>Rhodobacterales</taxon>
        <taxon>Paracoccaceae</taxon>
        <taxon>Pseudorhodobacter</taxon>
    </lineage>
</organism>
<dbReference type="KEGG" id="pseb:EOK75_11895"/>
<evidence type="ECO:0000313" key="3">
    <source>
        <dbReference type="EMBL" id="QCO56371.1"/>
    </source>
</evidence>
<dbReference type="InterPro" id="IPR009683">
    <property type="entry name" value="Extensin-like_C"/>
</dbReference>
<keyword evidence="4" id="KW-1185">Reference proteome</keyword>
<sequence>MKMTLPLLLAAFCCAAPVFAEMSSPRPMPRPEVDAPRKGFLSKLLGTSKPVTAGSVCNDPAIQGAMIAKINGKIKGCGIQNPVRVTAVDGIALSIPATLDCDTARALRSWVSEEAKPAFAGKTLVGLRVAGHYTCRTRNSKKGARISEHGRGKAIDIAGFQLKNGTEVSVLKHYKTRKGTPIRAAHKAACGIFGTTLGPGSDGHHMDHLHLDTASYRGGPYCK</sequence>
<feature type="domain" description="Extensin-like C-terminal" evidence="2">
    <location>
        <begin position="69"/>
        <end position="223"/>
    </location>
</feature>
<evidence type="ECO:0000256" key="1">
    <source>
        <dbReference type="SAM" id="SignalP"/>
    </source>
</evidence>
<dbReference type="Pfam" id="PF06904">
    <property type="entry name" value="Extensin-like_C"/>
    <property type="match status" value="1"/>
</dbReference>
<dbReference type="EMBL" id="CP039964">
    <property type="protein sequence ID" value="QCO56371.1"/>
    <property type="molecule type" value="Genomic_DNA"/>
</dbReference>
<evidence type="ECO:0000259" key="2">
    <source>
        <dbReference type="Pfam" id="PF06904"/>
    </source>
</evidence>
<dbReference type="RefSeq" id="WP_137194154.1">
    <property type="nucleotide sequence ID" value="NZ_CP039964.1"/>
</dbReference>
<dbReference type="Proteomes" id="UP000298631">
    <property type="component" value="Chromosome"/>
</dbReference>
<gene>
    <name evidence="3" type="ORF">EOK75_11895</name>
</gene>
<proteinExistence type="predicted"/>
<evidence type="ECO:0000313" key="4">
    <source>
        <dbReference type="Proteomes" id="UP000298631"/>
    </source>
</evidence>
<accession>A0A4P8EGT8</accession>
<feature type="signal peptide" evidence="1">
    <location>
        <begin position="1"/>
        <end position="20"/>
    </location>
</feature>
<dbReference type="OrthoDB" id="9809788at2"/>